<dbReference type="Proteomes" id="UP000053815">
    <property type="component" value="Unassembled WGS sequence"/>
</dbReference>
<proteinExistence type="predicted"/>
<evidence type="ECO:0000313" key="1">
    <source>
        <dbReference type="EMBL" id="GAN10818.1"/>
    </source>
</evidence>
<name>A0A0C9N866_9FUNG</name>
<dbReference type="Gene3D" id="3.80.10.10">
    <property type="entry name" value="Ribonuclease Inhibitor"/>
    <property type="match status" value="1"/>
</dbReference>
<dbReference type="InterPro" id="IPR032675">
    <property type="entry name" value="LRR_dom_sf"/>
</dbReference>
<reference evidence="1" key="1">
    <citation type="submission" date="2014-09" db="EMBL/GenBank/DDBJ databases">
        <title>Draft genome sequence of an oleaginous Mucoromycotina fungus Mucor ambiguus NBRC6742.</title>
        <authorList>
            <person name="Takeda I."/>
            <person name="Yamane N."/>
            <person name="Morita T."/>
            <person name="Tamano K."/>
            <person name="Machida M."/>
            <person name="Baker S."/>
            <person name="Koike H."/>
        </authorList>
    </citation>
    <scope>NUCLEOTIDE SEQUENCE</scope>
    <source>
        <strain evidence="1">NBRC 6742</strain>
    </source>
</reference>
<accession>A0A0C9N866</accession>
<dbReference type="EMBL" id="DF836696">
    <property type="protein sequence ID" value="GAN10818.1"/>
    <property type="molecule type" value="Genomic_DNA"/>
</dbReference>
<sequence length="426" mass="48564">MLLCPSIPTDNEKVDIYGYGGIRNILIEIQADLNRGRCILLLSFIVQTGTERPAIRDELAIILNGCPNLAEIVFVDVNPFYYLMYMVEEEVQLPRLELVRVANPHHLSSLGHKFVNPAFYYRRTINQLKIYIGSIEFLLAVGVDNIAAYFHRLSALKHLTLITRCTIVLDVLLDACPSLQKLTLDAPPNAFQPMDTISALAETNIETMEVHHSLMTVELYVYLRDHCRHLTQLLVFGRASDDTNTVMTTFCRFESDKALPIVNISFKDSFTASSAMLEHLHTCFPRVRQVEFREPDFSSVASGNNNITLNFSDLYLQYLLPDIGSILGRKRIVNKVALEVISGDTTTWYQRDGKLKAHHEFNLKDRRSYTKNEARQKRINSNTTAVITIKAAYVNNIRIHATNRLSSLNQLIHLEDDEEDEEDDSE</sequence>
<keyword evidence="2" id="KW-1185">Reference proteome</keyword>
<protein>
    <recommendedName>
        <fullName evidence="3">F-box domain-containing protein</fullName>
    </recommendedName>
</protein>
<dbReference type="SUPFAM" id="SSF52047">
    <property type="entry name" value="RNI-like"/>
    <property type="match status" value="1"/>
</dbReference>
<gene>
    <name evidence="1" type="ORF">MAM1_0407c10368</name>
</gene>
<evidence type="ECO:0000313" key="2">
    <source>
        <dbReference type="Proteomes" id="UP000053815"/>
    </source>
</evidence>
<organism evidence="1">
    <name type="scientific">Mucor ambiguus</name>
    <dbReference type="NCBI Taxonomy" id="91626"/>
    <lineage>
        <taxon>Eukaryota</taxon>
        <taxon>Fungi</taxon>
        <taxon>Fungi incertae sedis</taxon>
        <taxon>Mucoromycota</taxon>
        <taxon>Mucoromycotina</taxon>
        <taxon>Mucoromycetes</taxon>
        <taxon>Mucorales</taxon>
        <taxon>Mucorineae</taxon>
        <taxon>Mucoraceae</taxon>
        <taxon>Mucor</taxon>
    </lineage>
</organism>
<dbReference type="AlphaFoldDB" id="A0A0C9N866"/>
<evidence type="ECO:0008006" key="3">
    <source>
        <dbReference type="Google" id="ProtNLM"/>
    </source>
</evidence>
<dbReference type="OrthoDB" id="2206059at2759"/>